<keyword evidence="3 7" id="KW-0808">Transferase</keyword>
<dbReference type="Proteomes" id="UP000505210">
    <property type="component" value="Chromosome"/>
</dbReference>
<evidence type="ECO:0000259" key="6">
    <source>
        <dbReference type="Pfam" id="PF13844"/>
    </source>
</evidence>
<evidence type="ECO:0000256" key="4">
    <source>
        <dbReference type="ARBA" id="ARBA00022737"/>
    </source>
</evidence>
<dbReference type="PANTHER" id="PTHR44835">
    <property type="entry name" value="UDP-N-ACETYLGLUCOSAMINE--PEPTIDE N-ACETYLGLUCOSAMINYLTRANSFERASE SPINDLY-RELATED"/>
    <property type="match status" value="1"/>
</dbReference>
<dbReference type="InterPro" id="IPR051939">
    <property type="entry name" value="Glycosyltr_41/O-GlcNAc_trsf"/>
</dbReference>
<evidence type="ECO:0000256" key="5">
    <source>
        <dbReference type="ARBA" id="ARBA00022803"/>
    </source>
</evidence>
<keyword evidence="2" id="KW-0328">Glycosyltransferase</keyword>
<name>A0A6M8BD84_9CYAN</name>
<dbReference type="RefSeq" id="WP_172358136.1">
    <property type="nucleotide sequence ID" value="NZ_CP053661.1"/>
</dbReference>
<dbReference type="PANTHER" id="PTHR44835:SF1">
    <property type="entry name" value="PROTEIN O-GLCNAC TRANSFERASE"/>
    <property type="match status" value="1"/>
</dbReference>
<dbReference type="SUPFAM" id="SSF48452">
    <property type="entry name" value="TPR-like"/>
    <property type="match status" value="1"/>
</dbReference>
<dbReference type="KEGG" id="theu:HPC62_19510"/>
<sequence length="751" mass="85587">MTELTLSSEPVSDSAAPVDSRLQEAIALVRAERYDAAAVALEQLIEENAAIPSAVWHLGLVRLLQKQEEEAQLLWTMMMSEAAPDQLEPWTTELSNLLHTEALRQQRKGQAQAAWLIRRHLREVNPADWQNALHLVELELELKQFQANSLEELGLIEWLRTEQPAAAEMEHLSTLVKQLLETIPYETAVIALVQAFIPRVEQPADWIDLLLAAAYNISSKIINYSRAIPYAELCHQIDPYHSATLLRLSAYYQDSEQYDKGIDFAERFLAGTQTTLQRWMGTAMLLRGLMIRGGQWERVTATLQDITALSETFLAEYEFKDDQLLDASILTASMYFYPYVSDSPRETRSLQNRVAKLYQDDLTASVKQKSDLYIPYPQAPLVRSVERKKLRVGYISRCMRAHSVGWLSRWLLHHHDHDRFDIHVLFNQQIEPGAFGREWFASKADSAYAIEGDILGIAKTIREDEIDILVDLDSITSDLNMGVLALKPAPVQVTWLGMDASGLPAVDYFIADSYVVPDDADEYYAETIWRLPQTYLAVDGFEVGVPTLRRDDLGIPSDAVIYLSAQIAYKRHPETVRRQMQILREVPNSYFLIKGAGDSESVRSLFLQIAEEEGVAGDRLRFLSRDKTELDHRANLAIADVVLDTFPYNGATTTMETLWMGIPMVTQVGKQFASRNSYGMMMNAGITEGIAHTPEEYVEWGVRLGKDAKLREEIQAKLRRSRQTSPLWNARQFTRDMERAYEQMWERYLEG</sequence>
<reference evidence="7 8" key="1">
    <citation type="submission" date="2020-05" db="EMBL/GenBank/DDBJ databases">
        <title>Complete genome sequence of of a novel Thermoleptolyngbya strain isolated from hot springs of Ganzi, Sichuan China.</title>
        <authorList>
            <person name="Tang J."/>
            <person name="Daroch M."/>
            <person name="Li L."/>
            <person name="Waleron K."/>
            <person name="Waleron M."/>
            <person name="Waleron M."/>
        </authorList>
    </citation>
    <scope>NUCLEOTIDE SEQUENCE [LARGE SCALE GENOMIC DNA]</scope>
    <source>
        <strain evidence="7 8">PKUAC-SCTA183</strain>
    </source>
</reference>
<dbReference type="InterPro" id="IPR011990">
    <property type="entry name" value="TPR-like_helical_dom_sf"/>
</dbReference>
<dbReference type="InterPro" id="IPR029489">
    <property type="entry name" value="OGT/SEC/SPY_C"/>
</dbReference>
<feature type="domain" description="O-GlcNAc transferase C-terminal" evidence="6">
    <location>
        <begin position="384"/>
        <end position="539"/>
    </location>
</feature>
<dbReference type="Gene3D" id="1.25.40.10">
    <property type="entry name" value="Tetratricopeptide repeat domain"/>
    <property type="match status" value="1"/>
</dbReference>
<organism evidence="7 8">
    <name type="scientific">Thermoleptolyngbya sichuanensis A183</name>
    <dbReference type="NCBI Taxonomy" id="2737172"/>
    <lineage>
        <taxon>Bacteria</taxon>
        <taxon>Bacillati</taxon>
        <taxon>Cyanobacteriota</taxon>
        <taxon>Cyanophyceae</taxon>
        <taxon>Oculatellales</taxon>
        <taxon>Oculatellaceae</taxon>
        <taxon>Thermoleptolyngbya</taxon>
        <taxon>Thermoleptolyngbya sichuanensis</taxon>
    </lineage>
</organism>
<evidence type="ECO:0000256" key="2">
    <source>
        <dbReference type="ARBA" id="ARBA00022676"/>
    </source>
</evidence>
<dbReference type="Pfam" id="PF13844">
    <property type="entry name" value="Glyco_transf_41"/>
    <property type="match status" value="2"/>
</dbReference>
<gene>
    <name evidence="7" type="ORF">HPC62_19510</name>
</gene>
<evidence type="ECO:0000313" key="7">
    <source>
        <dbReference type="EMBL" id="QKD84072.1"/>
    </source>
</evidence>
<protein>
    <submittedName>
        <fullName evidence="7">O-linked N-acetylglucosamine transferase, SPINDLY family protein</fullName>
    </submittedName>
</protein>
<evidence type="ECO:0000256" key="1">
    <source>
        <dbReference type="ARBA" id="ARBA00004922"/>
    </source>
</evidence>
<dbReference type="SUPFAM" id="SSF53756">
    <property type="entry name" value="UDP-Glycosyltransferase/glycogen phosphorylase"/>
    <property type="match status" value="1"/>
</dbReference>
<dbReference type="Gene3D" id="3.40.50.2000">
    <property type="entry name" value="Glycogen Phosphorylase B"/>
    <property type="match status" value="1"/>
</dbReference>
<dbReference type="EMBL" id="CP053661">
    <property type="protein sequence ID" value="QKD84072.1"/>
    <property type="molecule type" value="Genomic_DNA"/>
</dbReference>
<dbReference type="Gene3D" id="3.40.50.11380">
    <property type="match status" value="1"/>
</dbReference>
<keyword evidence="4" id="KW-0677">Repeat</keyword>
<keyword evidence="8" id="KW-1185">Reference proteome</keyword>
<proteinExistence type="predicted"/>
<evidence type="ECO:0000313" key="8">
    <source>
        <dbReference type="Proteomes" id="UP000505210"/>
    </source>
</evidence>
<accession>A0A6M8BD84</accession>
<comment type="pathway">
    <text evidence="1">Protein modification; protein glycosylation.</text>
</comment>
<dbReference type="GO" id="GO:0016757">
    <property type="term" value="F:glycosyltransferase activity"/>
    <property type="evidence" value="ECO:0007669"/>
    <property type="project" value="UniProtKB-KW"/>
</dbReference>
<evidence type="ECO:0000256" key="3">
    <source>
        <dbReference type="ARBA" id="ARBA00022679"/>
    </source>
</evidence>
<dbReference type="AlphaFoldDB" id="A0A6M8BD84"/>
<keyword evidence="5" id="KW-0802">TPR repeat</keyword>
<feature type="domain" description="O-GlcNAc transferase C-terminal" evidence="6">
    <location>
        <begin position="549"/>
        <end position="737"/>
    </location>
</feature>